<accession>A0A9D1Z8T7</accession>
<evidence type="ECO:0000259" key="5">
    <source>
        <dbReference type="PROSITE" id="PS50106"/>
    </source>
</evidence>
<sequence length="427" mass="44511">MYHYYYDGPGGAPAGGQPPQAVEEKGLPVQAEPEPEQAVKRRPRKNRSERGAAAVLLGMTLVLGVLAVVLALQAKPVDVSAWLPSEDYGESTNPQTVIVDLELERYPNGGGTTLTLVDRPGTEPLSFQEIYQQVSPSVVSITALLPMGSSQGTGVVMTADGYIITNAHVIEGAFRADVSLEDGRSFQAKLVGSDKITDLAVLKVEAENLTPAVFGESDQMVVGDTVVAIGNPMGEQLRGTMTDGILSAINRDMEVDGNTMTLLQTTAALNTGNSGGALVNDQGQIIGITNMKLISNVSDNTLEGLGFAIPTTTVKPVVDALIADGVVTGRPTLGVTVRGMSQAEKEGFGVDQGILVISVAAGSGADGKLEEGDVLLTANGAPLNSADDLLAIRDKLQVGDAIEFQVDRGGEGLAVTVELVEQYQLEG</sequence>
<evidence type="ECO:0000313" key="7">
    <source>
        <dbReference type="Proteomes" id="UP000886824"/>
    </source>
</evidence>
<dbReference type="InterPro" id="IPR001478">
    <property type="entry name" value="PDZ"/>
</dbReference>
<evidence type="ECO:0000256" key="1">
    <source>
        <dbReference type="ARBA" id="ARBA00022670"/>
    </source>
</evidence>
<feature type="domain" description="PDZ" evidence="5">
    <location>
        <begin position="329"/>
        <end position="410"/>
    </location>
</feature>
<reference evidence="6" key="2">
    <citation type="submission" date="2021-04" db="EMBL/GenBank/DDBJ databases">
        <authorList>
            <person name="Gilroy R."/>
        </authorList>
    </citation>
    <scope>NUCLEOTIDE SEQUENCE</scope>
    <source>
        <strain evidence="6">CHK33-7979</strain>
    </source>
</reference>
<dbReference type="SUPFAM" id="SSF50156">
    <property type="entry name" value="PDZ domain-like"/>
    <property type="match status" value="1"/>
</dbReference>
<reference evidence="6" key="1">
    <citation type="journal article" date="2021" name="PeerJ">
        <title>Extensive microbial diversity within the chicken gut microbiome revealed by metagenomics and culture.</title>
        <authorList>
            <person name="Gilroy R."/>
            <person name="Ravi A."/>
            <person name="Getino M."/>
            <person name="Pursley I."/>
            <person name="Horton D.L."/>
            <person name="Alikhan N.F."/>
            <person name="Baker D."/>
            <person name="Gharbi K."/>
            <person name="Hall N."/>
            <person name="Watson M."/>
            <person name="Adriaenssens E.M."/>
            <person name="Foster-Nyarko E."/>
            <person name="Jarju S."/>
            <person name="Secka A."/>
            <person name="Antonio M."/>
            <person name="Oren A."/>
            <person name="Chaudhuri R.R."/>
            <person name="La Ragione R."/>
            <person name="Hildebrand F."/>
            <person name="Pallen M.J."/>
        </authorList>
    </citation>
    <scope>NUCLEOTIDE SEQUENCE</scope>
    <source>
        <strain evidence="6">CHK33-7979</strain>
    </source>
</reference>
<dbReference type="InterPro" id="IPR009003">
    <property type="entry name" value="Peptidase_S1_PA"/>
</dbReference>
<comment type="caution">
    <text evidence="6">The sequence shown here is derived from an EMBL/GenBank/DDBJ whole genome shotgun (WGS) entry which is preliminary data.</text>
</comment>
<gene>
    <name evidence="6" type="ORF">H9826_09070</name>
</gene>
<organism evidence="6 7">
    <name type="scientific">Candidatus Intestinimonas merdavium</name>
    <dbReference type="NCBI Taxonomy" id="2838622"/>
    <lineage>
        <taxon>Bacteria</taxon>
        <taxon>Bacillati</taxon>
        <taxon>Bacillota</taxon>
        <taxon>Clostridia</taxon>
        <taxon>Eubacteriales</taxon>
        <taxon>Intestinimonas</taxon>
    </lineage>
</organism>
<keyword evidence="4" id="KW-1133">Transmembrane helix</keyword>
<keyword evidence="4" id="KW-0472">Membrane</keyword>
<dbReference type="Pfam" id="PF13365">
    <property type="entry name" value="Trypsin_2"/>
    <property type="match status" value="1"/>
</dbReference>
<feature type="region of interest" description="Disordered" evidence="3">
    <location>
        <begin position="1"/>
        <end position="47"/>
    </location>
</feature>
<dbReference type="InterPro" id="IPR036034">
    <property type="entry name" value="PDZ_sf"/>
</dbReference>
<dbReference type="InterPro" id="IPR051201">
    <property type="entry name" value="Chloro_Bact_Ser_Proteases"/>
</dbReference>
<evidence type="ECO:0000256" key="4">
    <source>
        <dbReference type="SAM" id="Phobius"/>
    </source>
</evidence>
<dbReference type="PRINTS" id="PR00834">
    <property type="entry name" value="PROTEASES2C"/>
</dbReference>
<dbReference type="SMART" id="SM00228">
    <property type="entry name" value="PDZ"/>
    <property type="match status" value="1"/>
</dbReference>
<dbReference type="GO" id="GO:0004252">
    <property type="term" value="F:serine-type endopeptidase activity"/>
    <property type="evidence" value="ECO:0007669"/>
    <property type="project" value="InterPro"/>
</dbReference>
<dbReference type="PROSITE" id="PS50106">
    <property type="entry name" value="PDZ"/>
    <property type="match status" value="1"/>
</dbReference>
<evidence type="ECO:0000256" key="3">
    <source>
        <dbReference type="SAM" id="MobiDB-lite"/>
    </source>
</evidence>
<keyword evidence="2" id="KW-0378">Hydrolase</keyword>
<dbReference type="SUPFAM" id="SSF50494">
    <property type="entry name" value="Trypsin-like serine proteases"/>
    <property type="match status" value="1"/>
</dbReference>
<protein>
    <submittedName>
        <fullName evidence="6">S1C family serine protease</fullName>
    </submittedName>
</protein>
<dbReference type="GO" id="GO:0006508">
    <property type="term" value="P:proteolysis"/>
    <property type="evidence" value="ECO:0007669"/>
    <property type="project" value="UniProtKB-KW"/>
</dbReference>
<dbReference type="Gene3D" id="2.40.10.120">
    <property type="match status" value="1"/>
</dbReference>
<dbReference type="PANTHER" id="PTHR43343:SF3">
    <property type="entry name" value="PROTEASE DO-LIKE 8, CHLOROPLASTIC"/>
    <property type="match status" value="1"/>
</dbReference>
<dbReference type="Proteomes" id="UP000886824">
    <property type="component" value="Unassembled WGS sequence"/>
</dbReference>
<evidence type="ECO:0000256" key="2">
    <source>
        <dbReference type="ARBA" id="ARBA00022801"/>
    </source>
</evidence>
<feature type="transmembrane region" description="Helical" evidence="4">
    <location>
        <begin position="51"/>
        <end position="72"/>
    </location>
</feature>
<evidence type="ECO:0000313" key="6">
    <source>
        <dbReference type="EMBL" id="HIY74106.1"/>
    </source>
</evidence>
<dbReference type="EMBL" id="DXCX01000094">
    <property type="protein sequence ID" value="HIY74106.1"/>
    <property type="molecule type" value="Genomic_DNA"/>
</dbReference>
<proteinExistence type="predicted"/>
<dbReference type="Pfam" id="PF13180">
    <property type="entry name" value="PDZ_2"/>
    <property type="match status" value="1"/>
</dbReference>
<keyword evidence="4" id="KW-0812">Transmembrane</keyword>
<dbReference type="InterPro" id="IPR001940">
    <property type="entry name" value="Peptidase_S1C"/>
</dbReference>
<dbReference type="AlphaFoldDB" id="A0A9D1Z8T7"/>
<name>A0A9D1Z8T7_9FIRM</name>
<keyword evidence="1 6" id="KW-0645">Protease</keyword>
<dbReference type="PANTHER" id="PTHR43343">
    <property type="entry name" value="PEPTIDASE S12"/>
    <property type="match status" value="1"/>
</dbReference>
<dbReference type="Gene3D" id="2.30.42.10">
    <property type="match status" value="1"/>
</dbReference>